<evidence type="ECO:0000256" key="5">
    <source>
        <dbReference type="ARBA" id="ARBA00023136"/>
    </source>
</evidence>
<reference evidence="9" key="2">
    <citation type="journal article" date="2021" name="PeerJ">
        <title>Extensive microbial diversity within the chicken gut microbiome revealed by metagenomics and culture.</title>
        <authorList>
            <person name="Gilroy R."/>
            <person name="Ravi A."/>
            <person name="Getino M."/>
            <person name="Pursley I."/>
            <person name="Horton D.L."/>
            <person name="Alikhan N.F."/>
            <person name="Baker D."/>
            <person name="Gharbi K."/>
            <person name="Hall N."/>
            <person name="Watson M."/>
            <person name="Adriaenssens E.M."/>
            <person name="Foster-Nyarko E."/>
            <person name="Jarju S."/>
            <person name="Secka A."/>
            <person name="Antonio M."/>
            <person name="Oren A."/>
            <person name="Chaudhuri R.R."/>
            <person name="La Ragione R."/>
            <person name="Hildebrand F."/>
            <person name="Pallen M.J."/>
        </authorList>
    </citation>
    <scope>NUCLEOTIDE SEQUENCE</scope>
    <source>
        <strain evidence="9">E3-2379</strain>
    </source>
</reference>
<keyword evidence="2" id="KW-1003">Cell membrane</keyword>
<dbReference type="Gene3D" id="1.10.287.620">
    <property type="entry name" value="Helix Hairpins"/>
    <property type="match status" value="1"/>
</dbReference>
<reference evidence="9" key="1">
    <citation type="submission" date="2020-10" db="EMBL/GenBank/DDBJ databases">
        <authorList>
            <person name="Gilroy R."/>
        </authorList>
    </citation>
    <scope>NUCLEOTIDE SEQUENCE</scope>
    <source>
        <strain evidence="9">E3-2379</strain>
    </source>
</reference>
<keyword evidence="4 7" id="KW-1133">Transmembrane helix</keyword>
<evidence type="ECO:0000256" key="2">
    <source>
        <dbReference type="ARBA" id="ARBA00022475"/>
    </source>
</evidence>
<evidence type="ECO:0000256" key="7">
    <source>
        <dbReference type="SAM" id="Phobius"/>
    </source>
</evidence>
<dbReference type="PANTHER" id="PTHR30287">
    <property type="entry name" value="MEMBRANE COMPONENT OF PREDICTED ABC SUPERFAMILY METABOLITE UPTAKE TRANSPORTER"/>
    <property type="match status" value="1"/>
</dbReference>
<protein>
    <submittedName>
        <fullName evidence="9">ABC transporter permease</fullName>
    </submittedName>
</protein>
<evidence type="ECO:0000256" key="4">
    <source>
        <dbReference type="ARBA" id="ARBA00022989"/>
    </source>
</evidence>
<proteinExistence type="predicted"/>
<dbReference type="InterPro" id="IPR003838">
    <property type="entry name" value="ABC3_permease_C"/>
</dbReference>
<name>A0A9D9I0X7_9FIRM</name>
<feature type="transmembrane region" description="Helical" evidence="7">
    <location>
        <begin position="865"/>
        <end position="885"/>
    </location>
</feature>
<dbReference type="Proteomes" id="UP000823618">
    <property type="component" value="Unassembled WGS sequence"/>
</dbReference>
<feature type="domain" description="ABC3 transporter permease C-terminal" evidence="8">
    <location>
        <begin position="698"/>
        <end position="814"/>
    </location>
</feature>
<organism evidence="9 10">
    <name type="scientific">Candidatus Scybalomonas excrementavium</name>
    <dbReference type="NCBI Taxonomy" id="2840943"/>
    <lineage>
        <taxon>Bacteria</taxon>
        <taxon>Bacillati</taxon>
        <taxon>Bacillota</taxon>
        <taxon>Clostridia</taxon>
        <taxon>Lachnospirales</taxon>
        <taxon>Lachnospiraceae</taxon>
        <taxon>Lachnospiraceae incertae sedis</taxon>
        <taxon>Candidatus Scybalomonas</taxon>
    </lineage>
</organism>
<feature type="transmembrane region" description="Helical" evidence="7">
    <location>
        <begin position="1092"/>
        <end position="1112"/>
    </location>
</feature>
<evidence type="ECO:0000313" key="10">
    <source>
        <dbReference type="Proteomes" id="UP000823618"/>
    </source>
</evidence>
<dbReference type="PANTHER" id="PTHR30287:SF1">
    <property type="entry name" value="INNER MEMBRANE PROTEIN"/>
    <property type="match status" value="1"/>
</dbReference>
<feature type="transmembrane region" description="Helical" evidence="7">
    <location>
        <begin position="743"/>
        <end position="771"/>
    </location>
</feature>
<dbReference type="Pfam" id="PF02687">
    <property type="entry name" value="FtsX"/>
    <property type="match status" value="2"/>
</dbReference>
<feature type="transmembrane region" description="Helical" evidence="7">
    <location>
        <begin position="694"/>
        <end position="715"/>
    </location>
</feature>
<dbReference type="InterPro" id="IPR038766">
    <property type="entry name" value="Membrane_comp_ABC_pdt"/>
</dbReference>
<dbReference type="GO" id="GO:0005886">
    <property type="term" value="C:plasma membrane"/>
    <property type="evidence" value="ECO:0007669"/>
    <property type="project" value="UniProtKB-SubCell"/>
</dbReference>
<feature type="transmembrane region" description="Helical" evidence="7">
    <location>
        <begin position="1146"/>
        <end position="1167"/>
    </location>
</feature>
<evidence type="ECO:0000313" key="9">
    <source>
        <dbReference type="EMBL" id="MBO8463994.1"/>
    </source>
</evidence>
<evidence type="ECO:0000259" key="8">
    <source>
        <dbReference type="Pfam" id="PF02687"/>
    </source>
</evidence>
<feature type="transmembrane region" description="Helical" evidence="7">
    <location>
        <begin position="1187"/>
        <end position="1207"/>
    </location>
</feature>
<comment type="caution">
    <text evidence="9">The sequence shown here is derived from an EMBL/GenBank/DDBJ whole genome shotgun (WGS) entry which is preliminary data.</text>
</comment>
<feature type="domain" description="ABC3 transporter permease C-terminal" evidence="8">
    <location>
        <begin position="1096"/>
        <end position="1213"/>
    </location>
</feature>
<gene>
    <name evidence="9" type="ORF">IAC13_08695</name>
</gene>
<sequence length="1222" mass="138198">MKQAMRKDFFREIKKSMNRFLSILLIVALGVAFFSGIRATSPDMKLSADQYYDKGNMMDFRVVGTWGLTKEDLDGISSIEGVKEVEPIYSYDVMGKVEQNQYALKLYSKPEQVNKMTVLEGRMPNKEGECAIDSLLLSNEEFQIGKTITISSGDEDDIHDIFKNTEYKIVGVVSSPIYMDVERGSTTLGDGKLNGYIAVTEENFTMEVYTEAYVTIDGAKEVTAYSKEYDGIVEPVIEQVESFMKGREKLRYDDTILTAKEEIAKAEKKVRDGEKQLQDGKREVKKAKQKLKEARQDLIDGEEEISLGASALEEAKQQVLSGENQIDEAKEEIERSEETLDFGKQQLEDGKQQVQNGEIEIAKAKEQIQSGKEQIQRAKQELQTAKKAYQENKEKVESKLKTAKEQLDQTNVVLKEKEAAYTKKEEEALLRIEQAKEQIVAAKAQLAALKEQIEKLEETDSSSEQLIALKENYQKQQAAIQAKETEVAKQEEQIMSQLKEAKAQLTAAKKQYEAGLTAYKQQQKTVDTQLVTAKQQLVEAKEEITKQEAILKQSEAKIKEEEQTLTVGKQQLAQKEAEWNRGKTKIEEAKDTLVKKEQELLEAKETISNKEVDLEEGKSKLQDGKKEIAKGEKEVKKAEKKIKDSEEELEEGKQQLADAKEELANLEEPEYYVLDRDTIVSAVSYENDADRIKAIGRVFPVIFFLVAALVSLTTMTRMVENDRTQIGTLKALGYGKVSIAMRYILYALLATVLGSLLGVVIGQTVFPYIIITTYRMMYQTMTEVVYPIHSYYSLTASFVAIVTILAATLFACVKELQEVPAGLMRPVAPKVGKRVLLEKIPFIWNHLGFTGKVTIRNLFRYKKRFFMTVFGIGGCMALIIVGFGIQDSIQAIAKKQYGQIMNYDLAVSMKEGKNPSNVLKGQTNIKDSLNTYQRTVTLGKDGEDKTYDSYLVVPEKAEQLHSYIALQNRMTKEVYQISSNGVIVSEKLQKLFNLQLGDTITLEADGEEKTAVVEGFTENYLYHYVYMSKELYKSLYEKTPDWNQIFIQTNGENNEQVQQVAKQLLKKSGVSSVTNLYEIKGSTSRMIEGMEIVIIVLIVSAGALAFVVLYNLNNINISERKRELATIKVLGFYNLETAEYVYRENIILTVIGILLGGVLGFFLHRYVIVTAELDMMMMGREVRAVSYLYAGLLTIVFAMFVNFVLYFKLKKIDMVESLKSVE</sequence>
<feature type="coiled-coil region" evidence="6">
    <location>
        <begin position="249"/>
        <end position="669"/>
    </location>
</feature>
<evidence type="ECO:0000256" key="6">
    <source>
        <dbReference type="SAM" id="Coils"/>
    </source>
</evidence>
<accession>A0A9D9I0X7</accession>
<comment type="subcellular location">
    <subcellularLocation>
        <location evidence="1">Cell membrane</location>
        <topology evidence="1">Multi-pass membrane protein</topology>
    </subcellularLocation>
</comment>
<feature type="transmembrane region" description="Helical" evidence="7">
    <location>
        <begin position="791"/>
        <end position="813"/>
    </location>
</feature>
<evidence type="ECO:0000256" key="3">
    <source>
        <dbReference type="ARBA" id="ARBA00022692"/>
    </source>
</evidence>
<keyword evidence="3 7" id="KW-0812">Transmembrane</keyword>
<keyword evidence="5 7" id="KW-0472">Membrane</keyword>
<evidence type="ECO:0000256" key="1">
    <source>
        <dbReference type="ARBA" id="ARBA00004651"/>
    </source>
</evidence>
<dbReference type="AlphaFoldDB" id="A0A9D9I0X7"/>
<keyword evidence="6" id="KW-0175">Coiled coil</keyword>
<dbReference type="EMBL" id="JADIML010000243">
    <property type="protein sequence ID" value="MBO8463994.1"/>
    <property type="molecule type" value="Genomic_DNA"/>
</dbReference>